<organism evidence="2 3">
    <name type="scientific">Nitrospira defluvii</name>
    <dbReference type="NCBI Taxonomy" id="330214"/>
    <lineage>
        <taxon>Bacteria</taxon>
        <taxon>Pseudomonadati</taxon>
        <taxon>Nitrospirota</taxon>
        <taxon>Nitrospiria</taxon>
        <taxon>Nitrospirales</taxon>
        <taxon>Nitrospiraceae</taxon>
        <taxon>Nitrospira</taxon>
    </lineage>
</organism>
<proteinExistence type="predicted"/>
<sequence>MKELHCPACGTPCVRVISGTSLIEKTLNRFSIFGVRCQLCTTRFQARRPGNRMTSQAFDRREYRRLPANFAATLILDQLAAGGFVTDISMGGCALQATTTLARGTFVKFVLYGPSGQADIKVDSAMICSVQPQSVGVKFLEFDPEDKQRMGQLILELLADQQAPPRISSRS</sequence>
<evidence type="ECO:0000259" key="1">
    <source>
        <dbReference type="Pfam" id="PF07238"/>
    </source>
</evidence>
<dbReference type="Pfam" id="PF07238">
    <property type="entry name" value="PilZ"/>
    <property type="match status" value="1"/>
</dbReference>
<dbReference type="InterPro" id="IPR009875">
    <property type="entry name" value="PilZ_domain"/>
</dbReference>
<dbReference type="SUPFAM" id="SSF141371">
    <property type="entry name" value="PilZ domain-like"/>
    <property type="match status" value="1"/>
</dbReference>
<dbReference type="Gene3D" id="2.40.10.220">
    <property type="entry name" value="predicted glycosyltransferase like domains"/>
    <property type="match status" value="1"/>
</dbReference>
<evidence type="ECO:0000313" key="3">
    <source>
        <dbReference type="Proteomes" id="UP000675880"/>
    </source>
</evidence>
<dbReference type="EMBL" id="CAJNBJ010000001">
    <property type="protein sequence ID" value="CAE6702301.1"/>
    <property type="molecule type" value="Genomic_DNA"/>
</dbReference>
<gene>
    <name evidence="2" type="ORF">NSPZN2_10796</name>
</gene>
<protein>
    <submittedName>
        <fullName evidence="2">PilZ domain-containing protein</fullName>
    </submittedName>
</protein>
<dbReference type="RefSeq" id="WP_213040635.1">
    <property type="nucleotide sequence ID" value="NZ_CAJNBJ010000001.1"/>
</dbReference>
<dbReference type="Proteomes" id="UP000675880">
    <property type="component" value="Unassembled WGS sequence"/>
</dbReference>
<accession>A0ABM8QKE9</accession>
<feature type="domain" description="PilZ" evidence="1">
    <location>
        <begin position="59"/>
        <end position="155"/>
    </location>
</feature>
<comment type="caution">
    <text evidence="2">The sequence shown here is derived from an EMBL/GenBank/DDBJ whole genome shotgun (WGS) entry which is preliminary data.</text>
</comment>
<evidence type="ECO:0000313" key="2">
    <source>
        <dbReference type="EMBL" id="CAE6702301.1"/>
    </source>
</evidence>
<reference evidence="2 3" key="1">
    <citation type="submission" date="2021-02" db="EMBL/GenBank/DDBJ databases">
        <authorList>
            <person name="Han P."/>
        </authorList>
    </citation>
    <scope>NUCLEOTIDE SEQUENCE [LARGE SCALE GENOMIC DNA]</scope>
    <source>
        <strain evidence="2">Candidatus Nitrospira sp. ZN2</strain>
    </source>
</reference>
<keyword evidence="3" id="KW-1185">Reference proteome</keyword>
<name>A0ABM8QKE9_9BACT</name>